<proteinExistence type="predicted"/>
<feature type="compositionally biased region" description="Low complexity" evidence="1">
    <location>
        <begin position="215"/>
        <end position="224"/>
    </location>
</feature>
<keyword evidence="3" id="KW-1185">Reference proteome</keyword>
<protein>
    <submittedName>
        <fullName evidence="2">Uncharacterized protein</fullName>
    </submittedName>
</protein>
<dbReference type="STRING" id="1157962.A0A250WQ75"/>
<sequence length="780" mass="85827">MAQYNVSSESMSEPLVGANGMTFVSETLSSEHPQVAVRKIQAKAGLNGLCIPLLGLVDSLGITRADAHRAVLASSKSVLQAQIVKQGARLSSGSTREEDKQQLKTKLERLLNASFHYLGLQELREVPISVMNTLEQVPPIFLKQLTADKQIFKELPGKVQRQVWEFDKNLLQQDALPPVGQYKYEVATVMRAMAMDEFIPALLQNPSNVVDEQGGEQQHQQSGQTSDAGSRSNTKPTAVTGASASGVRSGVKRPAVQQGWASGRPMGITRKILRKGSRVLQVLKGMVGGSAKIYGQIVELCIVKYRDSETLYIGAKELSYCTLRSQLLMALHDDNSSVAAKDRCHELAWTLDAGIMNGRLTDKHLNKLEKYFKDVDSVEQRSAEALRGARSGALDEAESAGNNASGRLAEPYKVLGEAGVILRDPSAMHLLIATALQLSLHPALTEGILPSNNPRLLFVLRLLQLAVESRNMLRDRKYRLPDPDPYVLHDMLPMLCTLAMDVEVDDINVLLKKKQRKDGNPESSLESLPSAEIGVEYSFGDEQVSLKGMKAITKSEVARKLAQVFVLERLMREDYLSATRVLRMLAQATTHKAAYEMFDFAGTLAQKLAELVKAKRLQPSSSLWLYAVDNILIKAVDSQTQVHEEVLRLLLVSAPVLAPEQLGMYLKMTLDNSKKSRKRLKKHLSDPMVDFTMSLMGEVGSDVGSDGWPGIMALKSKSSDAVRSIYTKFKSVKGINIQTAPALFEYLEEDGSHPRDDCQGSSLRPVEARLQDSAADHDAL</sequence>
<dbReference type="OrthoDB" id="542187at2759"/>
<evidence type="ECO:0000313" key="3">
    <source>
        <dbReference type="Proteomes" id="UP000232323"/>
    </source>
</evidence>
<dbReference type="PANTHER" id="PTHR13503">
    <property type="entry name" value="NEGATIVE ELONGATION FACTOR COMPLEX MEMBER B"/>
    <property type="match status" value="1"/>
</dbReference>
<comment type="caution">
    <text evidence="2">The sequence shown here is derived from an EMBL/GenBank/DDBJ whole genome shotgun (WGS) entry which is preliminary data.</text>
</comment>
<name>A0A250WQ75_9CHLO</name>
<dbReference type="Pfam" id="PF06209">
    <property type="entry name" value="COBRA1"/>
    <property type="match status" value="3"/>
</dbReference>
<feature type="compositionally biased region" description="Basic and acidic residues" evidence="1">
    <location>
        <begin position="766"/>
        <end position="780"/>
    </location>
</feature>
<dbReference type="GO" id="GO:0045892">
    <property type="term" value="P:negative regulation of DNA-templated transcription"/>
    <property type="evidence" value="ECO:0007669"/>
    <property type="project" value="InterPro"/>
</dbReference>
<reference evidence="2 3" key="1">
    <citation type="submission" date="2017-08" db="EMBL/GenBank/DDBJ databases">
        <title>Acidophilic green algal genome provides insights into adaptation to an acidic environment.</title>
        <authorList>
            <person name="Hirooka S."/>
            <person name="Hirose Y."/>
            <person name="Kanesaki Y."/>
            <person name="Higuchi S."/>
            <person name="Fujiwara T."/>
            <person name="Onuma R."/>
            <person name="Era A."/>
            <person name="Ohbayashi R."/>
            <person name="Uzuka A."/>
            <person name="Nozaki H."/>
            <person name="Yoshikawa H."/>
            <person name="Miyagishima S.Y."/>
        </authorList>
    </citation>
    <scope>NUCLEOTIDE SEQUENCE [LARGE SCALE GENOMIC DNA]</scope>
    <source>
        <strain evidence="2 3">NIES-2499</strain>
    </source>
</reference>
<organism evidence="2 3">
    <name type="scientific">Chlamydomonas eustigma</name>
    <dbReference type="NCBI Taxonomy" id="1157962"/>
    <lineage>
        <taxon>Eukaryota</taxon>
        <taxon>Viridiplantae</taxon>
        <taxon>Chlorophyta</taxon>
        <taxon>core chlorophytes</taxon>
        <taxon>Chlorophyceae</taxon>
        <taxon>CS clade</taxon>
        <taxon>Chlamydomonadales</taxon>
        <taxon>Chlamydomonadaceae</taxon>
        <taxon>Chlamydomonas</taxon>
    </lineage>
</organism>
<evidence type="ECO:0000256" key="1">
    <source>
        <dbReference type="SAM" id="MobiDB-lite"/>
    </source>
</evidence>
<gene>
    <name evidence="2" type="ORF">CEUSTIGMA_g311.t1</name>
</gene>
<dbReference type="GO" id="GO:0005634">
    <property type="term" value="C:nucleus"/>
    <property type="evidence" value="ECO:0007669"/>
    <property type="project" value="InterPro"/>
</dbReference>
<dbReference type="AlphaFoldDB" id="A0A250WQ75"/>
<feature type="region of interest" description="Disordered" evidence="1">
    <location>
        <begin position="751"/>
        <end position="780"/>
    </location>
</feature>
<dbReference type="PANTHER" id="PTHR13503:SF3">
    <property type="entry name" value="NEGATIVE ELONGATION FACTOR B"/>
    <property type="match status" value="1"/>
</dbReference>
<feature type="region of interest" description="Disordered" evidence="1">
    <location>
        <begin position="209"/>
        <end position="258"/>
    </location>
</feature>
<dbReference type="EMBL" id="BEGY01000001">
    <property type="protein sequence ID" value="GAX72856.1"/>
    <property type="molecule type" value="Genomic_DNA"/>
</dbReference>
<feature type="compositionally biased region" description="Polar residues" evidence="1">
    <location>
        <begin position="225"/>
        <end position="243"/>
    </location>
</feature>
<dbReference type="Proteomes" id="UP000232323">
    <property type="component" value="Unassembled WGS sequence"/>
</dbReference>
<dbReference type="InterPro" id="IPR010405">
    <property type="entry name" value="COBRA1"/>
</dbReference>
<accession>A0A250WQ75</accession>
<evidence type="ECO:0000313" key="2">
    <source>
        <dbReference type="EMBL" id="GAX72856.1"/>
    </source>
</evidence>